<dbReference type="AlphaFoldDB" id="A0A0D2NKA9"/>
<dbReference type="EMBL" id="KK100539">
    <property type="protein sequence ID" value="KIZ05221.1"/>
    <property type="molecule type" value="Genomic_DNA"/>
</dbReference>
<dbReference type="Proteomes" id="UP000054498">
    <property type="component" value="Unassembled WGS sequence"/>
</dbReference>
<reference evidence="1 2" key="1">
    <citation type="journal article" date="2013" name="BMC Genomics">
        <title>Reconstruction of the lipid metabolism for the microalga Monoraphidium neglectum from its genome sequence reveals characteristics suitable for biofuel production.</title>
        <authorList>
            <person name="Bogen C."/>
            <person name="Al-Dilaimi A."/>
            <person name="Albersmeier A."/>
            <person name="Wichmann J."/>
            <person name="Grundmann M."/>
            <person name="Rupp O."/>
            <person name="Lauersen K.J."/>
            <person name="Blifernez-Klassen O."/>
            <person name="Kalinowski J."/>
            <person name="Goesmann A."/>
            <person name="Mussgnug J.H."/>
            <person name="Kruse O."/>
        </authorList>
    </citation>
    <scope>NUCLEOTIDE SEQUENCE [LARGE SCALE GENOMIC DNA]</scope>
    <source>
        <strain evidence="1 2">SAG 48.87</strain>
    </source>
</reference>
<evidence type="ECO:0000313" key="1">
    <source>
        <dbReference type="EMBL" id="KIZ05221.1"/>
    </source>
</evidence>
<dbReference type="KEGG" id="mng:MNEG_2742"/>
<keyword evidence="2" id="KW-1185">Reference proteome</keyword>
<protein>
    <submittedName>
        <fullName evidence="1">Uncharacterized protein</fullName>
    </submittedName>
</protein>
<accession>A0A0D2NKA9</accession>
<sequence>MDAFRETHELMDSLIISYQTGCKEDTDAIRDVQHMVVDTLAAAVEREQQVQQIIKALSSKIKGLEAAADYSESKAAHEREVAGINEAIRADQAALTQITEDTR</sequence>
<organism evidence="1 2">
    <name type="scientific">Monoraphidium neglectum</name>
    <dbReference type="NCBI Taxonomy" id="145388"/>
    <lineage>
        <taxon>Eukaryota</taxon>
        <taxon>Viridiplantae</taxon>
        <taxon>Chlorophyta</taxon>
        <taxon>core chlorophytes</taxon>
        <taxon>Chlorophyceae</taxon>
        <taxon>CS clade</taxon>
        <taxon>Sphaeropleales</taxon>
        <taxon>Selenastraceae</taxon>
        <taxon>Monoraphidium</taxon>
    </lineage>
</organism>
<dbReference type="GeneID" id="25735620"/>
<gene>
    <name evidence="1" type="ORF">MNEG_2742</name>
</gene>
<evidence type="ECO:0000313" key="2">
    <source>
        <dbReference type="Proteomes" id="UP000054498"/>
    </source>
</evidence>
<dbReference type="OrthoDB" id="10420830at2759"/>
<proteinExistence type="predicted"/>
<dbReference type="RefSeq" id="XP_013904240.1">
    <property type="nucleotide sequence ID" value="XM_014048786.1"/>
</dbReference>
<name>A0A0D2NKA9_9CHLO</name>